<evidence type="ECO:0000313" key="1">
    <source>
        <dbReference type="EMBL" id="KPY39718.1"/>
    </source>
</evidence>
<evidence type="ECO:0000313" key="2">
    <source>
        <dbReference type="Proteomes" id="UP000050562"/>
    </source>
</evidence>
<reference evidence="1 2" key="1">
    <citation type="submission" date="2015-09" db="EMBL/GenBank/DDBJ databases">
        <title>Genome announcement of multiple Pseudomonas syringae strains.</title>
        <authorList>
            <person name="Thakur S."/>
            <person name="Wang P.W."/>
            <person name="Gong Y."/>
            <person name="Weir B.S."/>
            <person name="Guttman D.S."/>
        </authorList>
    </citation>
    <scope>NUCLEOTIDE SEQUENCE [LARGE SCALE GENOMIC DNA]</scope>
    <source>
        <strain evidence="1 2">ICMP3956</strain>
    </source>
</reference>
<protein>
    <submittedName>
        <fullName evidence="1">NADPH-dependent FMN reductase</fullName>
    </submittedName>
</protein>
<proteinExistence type="predicted"/>
<dbReference type="AlphaFoldDB" id="A0A0Q0DJR4"/>
<dbReference type="Proteomes" id="UP000050562">
    <property type="component" value="Unassembled WGS sequence"/>
</dbReference>
<accession>A0A0Q0DJR4</accession>
<name>A0A0Q0DJR4_9PSED</name>
<comment type="caution">
    <text evidence="1">The sequence shown here is derived from an EMBL/GenBank/DDBJ whole genome shotgun (WGS) entry which is preliminary data.</text>
</comment>
<dbReference type="EMBL" id="LJRC01000052">
    <property type="protein sequence ID" value="KPY39718.1"/>
    <property type="molecule type" value="Genomic_DNA"/>
</dbReference>
<sequence>MQYFAIGRGADLQTRQIAHFVDQRATGGLCAVDLAHALALAVVDIALFVIEACFALHSDDLLQLVAYAPTQGMAAH</sequence>
<gene>
    <name evidence="1" type="ORF">ALO52_200022</name>
</gene>
<organism evidence="1 2">
    <name type="scientific">Pseudomonas syringae pv. primulae</name>
    <dbReference type="NCBI Taxonomy" id="251707"/>
    <lineage>
        <taxon>Bacteria</taxon>
        <taxon>Pseudomonadati</taxon>
        <taxon>Pseudomonadota</taxon>
        <taxon>Gammaproteobacteria</taxon>
        <taxon>Pseudomonadales</taxon>
        <taxon>Pseudomonadaceae</taxon>
        <taxon>Pseudomonas</taxon>
    </lineage>
</organism>